<protein>
    <submittedName>
        <fullName evidence="1">Sulfur carrier protein ThiS</fullName>
    </submittedName>
</protein>
<dbReference type="RefSeq" id="WP_205458940.1">
    <property type="nucleotide sequence ID" value="NZ_JAFHKK010000011.1"/>
</dbReference>
<accession>A0ABS2WSN3</accession>
<dbReference type="NCBIfam" id="TIGR01683">
    <property type="entry name" value="thiS"/>
    <property type="match status" value="1"/>
</dbReference>
<comment type="caution">
    <text evidence="1">The sequence shown here is derived from an EMBL/GenBank/DDBJ whole genome shotgun (WGS) entry which is preliminary data.</text>
</comment>
<sequence>MNVIINEETKTVPEGLTLVELLKVENVEMPETVSVQINGVFIRQDAYASTLIQENDTIHFLYFMGGGA</sequence>
<reference evidence="1" key="2">
    <citation type="submission" date="2021-02" db="EMBL/GenBank/DDBJ databases">
        <authorList>
            <person name="Merkel A.Y."/>
        </authorList>
    </citation>
    <scope>NUCLEOTIDE SEQUENCE</scope>
    <source>
        <strain evidence="1">T05b</strain>
    </source>
</reference>
<evidence type="ECO:0000313" key="2">
    <source>
        <dbReference type="Proteomes" id="UP000703590"/>
    </source>
</evidence>
<dbReference type="EMBL" id="JAFHKK010000011">
    <property type="protein sequence ID" value="MBN2964388.1"/>
    <property type="molecule type" value="Genomic_DNA"/>
</dbReference>
<dbReference type="InterPro" id="IPR012675">
    <property type="entry name" value="Beta-grasp_dom_sf"/>
</dbReference>
<gene>
    <name evidence="1" type="primary">thiS</name>
    <name evidence="1" type="ORF">JWV37_06320</name>
</gene>
<dbReference type="CDD" id="cd00565">
    <property type="entry name" value="Ubl_ThiS"/>
    <property type="match status" value="1"/>
</dbReference>
<proteinExistence type="predicted"/>
<keyword evidence="2" id="KW-1185">Reference proteome</keyword>
<dbReference type="InterPro" id="IPR010035">
    <property type="entry name" value="Thi_S"/>
</dbReference>
<dbReference type="InterPro" id="IPR016155">
    <property type="entry name" value="Mopterin_synth/thiamin_S_b"/>
</dbReference>
<evidence type="ECO:0000313" key="1">
    <source>
        <dbReference type="EMBL" id="MBN2964388.1"/>
    </source>
</evidence>
<dbReference type="InterPro" id="IPR003749">
    <property type="entry name" value="ThiS/MoaD-like"/>
</dbReference>
<reference evidence="1" key="1">
    <citation type="submission" date="2021-02" db="EMBL/GenBank/DDBJ databases">
        <title>Sulfurospirillum tamanensis sp. nov.</title>
        <authorList>
            <person name="Frolova A."/>
            <person name="Merkel A."/>
            <person name="Slobodkin A."/>
        </authorList>
    </citation>
    <scope>NUCLEOTIDE SEQUENCE</scope>
    <source>
        <strain evidence="1">T05b</strain>
    </source>
</reference>
<dbReference type="SUPFAM" id="SSF54285">
    <property type="entry name" value="MoaD/ThiS"/>
    <property type="match status" value="1"/>
</dbReference>
<name>A0ABS2WSN3_9BACT</name>
<dbReference type="Pfam" id="PF02597">
    <property type="entry name" value="ThiS"/>
    <property type="match status" value="1"/>
</dbReference>
<dbReference type="Gene3D" id="3.10.20.30">
    <property type="match status" value="1"/>
</dbReference>
<organism evidence="1 2">
    <name type="scientific">Sulfurospirillum tamanense</name>
    <dbReference type="NCBI Taxonomy" id="2813362"/>
    <lineage>
        <taxon>Bacteria</taxon>
        <taxon>Pseudomonadati</taxon>
        <taxon>Campylobacterota</taxon>
        <taxon>Epsilonproteobacteria</taxon>
        <taxon>Campylobacterales</taxon>
        <taxon>Sulfurospirillaceae</taxon>
        <taxon>Sulfurospirillum</taxon>
    </lineage>
</organism>
<dbReference type="Proteomes" id="UP000703590">
    <property type="component" value="Unassembled WGS sequence"/>
</dbReference>